<dbReference type="EMBL" id="CM010716">
    <property type="protein sequence ID" value="RZC49780.1"/>
    <property type="molecule type" value="Genomic_DNA"/>
</dbReference>
<evidence type="ECO:0000313" key="1">
    <source>
        <dbReference type="EMBL" id="RZC49780.1"/>
    </source>
</evidence>
<dbReference type="Proteomes" id="UP000316621">
    <property type="component" value="Chromosome 2"/>
</dbReference>
<reference evidence="1 2" key="1">
    <citation type="journal article" date="2018" name="Science">
        <title>The opium poppy genome and morphinan production.</title>
        <authorList>
            <person name="Guo L."/>
            <person name="Winzer T."/>
            <person name="Yang X."/>
            <person name="Li Y."/>
            <person name="Ning Z."/>
            <person name="He Z."/>
            <person name="Teodor R."/>
            <person name="Lu Y."/>
            <person name="Bowser T.A."/>
            <person name="Graham I.A."/>
            <person name="Ye K."/>
        </authorList>
    </citation>
    <scope>NUCLEOTIDE SEQUENCE [LARGE SCALE GENOMIC DNA]</scope>
    <source>
        <strain evidence="2">cv. HN1</strain>
        <tissue evidence="1">Leaves</tissue>
    </source>
</reference>
<gene>
    <name evidence="1" type="ORF">C5167_018203</name>
</gene>
<dbReference type="AlphaFoldDB" id="A0A4Y7IPQ0"/>
<protein>
    <submittedName>
        <fullName evidence="1">Uncharacterized protein</fullName>
    </submittedName>
</protein>
<name>A0A4Y7IPQ0_PAPSO</name>
<keyword evidence="2" id="KW-1185">Reference proteome</keyword>
<sequence length="158" mass="17484">MMINRVEFEAGVKNSIVKSMIELEAVMKNSFADLKVVLEAYGAELKGLVDCLKPDEDSLETSSRSTPKIDANSEEILHESKLASDFTQQSSTPPAIGEVNYRSTQKINFSNVDEEDAAGSVLDFKAKSRFLDNGDRSKLLVRNQGSVPNGVSWLRKLR</sequence>
<accession>A0A4Y7IPQ0</accession>
<evidence type="ECO:0000313" key="2">
    <source>
        <dbReference type="Proteomes" id="UP000316621"/>
    </source>
</evidence>
<organism evidence="1 2">
    <name type="scientific">Papaver somniferum</name>
    <name type="common">Opium poppy</name>
    <dbReference type="NCBI Taxonomy" id="3469"/>
    <lineage>
        <taxon>Eukaryota</taxon>
        <taxon>Viridiplantae</taxon>
        <taxon>Streptophyta</taxon>
        <taxon>Embryophyta</taxon>
        <taxon>Tracheophyta</taxon>
        <taxon>Spermatophyta</taxon>
        <taxon>Magnoliopsida</taxon>
        <taxon>Ranunculales</taxon>
        <taxon>Papaveraceae</taxon>
        <taxon>Papaveroideae</taxon>
        <taxon>Papaver</taxon>
    </lineage>
</organism>
<proteinExistence type="predicted"/>
<dbReference type="Gramene" id="RZC49780">
    <property type="protein sequence ID" value="RZC49780"/>
    <property type="gene ID" value="C5167_018203"/>
</dbReference>